<comment type="caution">
    <text evidence="8">The sequence shown here is derived from an EMBL/GenBank/DDBJ whole genome shotgun (WGS) entry which is preliminary data.</text>
</comment>
<evidence type="ECO:0000256" key="7">
    <source>
        <dbReference type="SAM" id="SignalP"/>
    </source>
</evidence>
<evidence type="ECO:0000256" key="3">
    <source>
        <dbReference type="ARBA" id="ARBA00022989"/>
    </source>
</evidence>
<comment type="subcellular location">
    <subcellularLocation>
        <location evidence="1">Membrane</location>
        <topology evidence="1">Single-pass membrane protein</topology>
    </subcellularLocation>
</comment>
<feature type="compositionally biased region" description="Low complexity" evidence="5">
    <location>
        <begin position="191"/>
        <end position="238"/>
    </location>
</feature>
<feature type="signal peptide" evidence="7">
    <location>
        <begin position="1"/>
        <end position="19"/>
    </location>
</feature>
<name>A0AAN6TFX6_9PEZI</name>
<evidence type="ECO:0000256" key="5">
    <source>
        <dbReference type="SAM" id="MobiDB-lite"/>
    </source>
</evidence>
<evidence type="ECO:0000313" key="9">
    <source>
        <dbReference type="Proteomes" id="UP001302812"/>
    </source>
</evidence>
<accession>A0AAN6TFX6</accession>
<evidence type="ECO:0000256" key="1">
    <source>
        <dbReference type="ARBA" id="ARBA00004167"/>
    </source>
</evidence>
<dbReference type="PANTHER" id="PTHR15549:SF33">
    <property type="entry name" value="MEMBRANE PROTEIN WSC4, PUTATIVE (AFU_ORTHOLOGUE AFUA_5G09020)-RELATED"/>
    <property type="match status" value="1"/>
</dbReference>
<dbReference type="GO" id="GO:0016020">
    <property type="term" value="C:membrane"/>
    <property type="evidence" value="ECO:0007669"/>
    <property type="project" value="UniProtKB-SubCell"/>
</dbReference>
<dbReference type="GeneID" id="89941711"/>
<keyword evidence="3 6" id="KW-1133">Transmembrane helix</keyword>
<dbReference type="InterPro" id="IPR051694">
    <property type="entry name" value="Immunoregulatory_rcpt-like"/>
</dbReference>
<evidence type="ECO:0000256" key="6">
    <source>
        <dbReference type="SAM" id="Phobius"/>
    </source>
</evidence>
<organism evidence="8 9">
    <name type="scientific">Canariomyces notabilis</name>
    <dbReference type="NCBI Taxonomy" id="2074819"/>
    <lineage>
        <taxon>Eukaryota</taxon>
        <taxon>Fungi</taxon>
        <taxon>Dikarya</taxon>
        <taxon>Ascomycota</taxon>
        <taxon>Pezizomycotina</taxon>
        <taxon>Sordariomycetes</taxon>
        <taxon>Sordariomycetidae</taxon>
        <taxon>Sordariales</taxon>
        <taxon>Chaetomiaceae</taxon>
        <taxon>Canariomyces</taxon>
    </lineage>
</organism>
<dbReference type="Proteomes" id="UP001302812">
    <property type="component" value="Unassembled WGS sequence"/>
</dbReference>
<dbReference type="RefSeq" id="XP_064671312.1">
    <property type="nucleotide sequence ID" value="XM_064817586.1"/>
</dbReference>
<reference evidence="8" key="1">
    <citation type="journal article" date="2023" name="Mol. Phylogenet. Evol.">
        <title>Genome-scale phylogeny and comparative genomics of the fungal order Sordariales.</title>
        <authorList>
            <person name="Hensen N."/>
            <person name="Bonometti L."/>
            <person name="Westerberg I."/>
            <person name="Brannstrom I.O."/>
            <person name="Guillou S."/>
            <person name="Cros-Aarteil S."/>
            <person name="Calhoun S."/>
            <person name="Haridas S."/>
            <person name="Kuo A."/>
            <person name="Mondo S."/>
            <person name="Pangilinan J."/>
            <person name="Riley R."/>
            <person name="LaButti K."/>
            <person name="Andreopoulos B."/>
            <person name="Lipzen A."/>
            <person name="Chen C."/>
            <person name="Yan M."/>
            <person name="Daum C."/>
            <person name="Ng V."/>
            <person name="Clum A."/>
            <person name="Steindorff A."/>
            <person name="Ohm R.A."/>
            <person name="Martin F."/>
            <person name="Silar P."/>
            <person name="Natvig D.O."/>
            <person name="Lalanne C."/>
            <person name="Gautier V."/>
            <person name="Ament-Velasquez S.L."/>
            <person name="Kruys A."/>
            <person name="Hutchinson M.I."/>
            <person name="Powell A.J."/>
            <person name="Barry K."/>
            <person name="Miller A.N."/>
            <person name="Grigoriev I.V."/>
            <person name="Debuchy R."/>
            <person name="Gladieux P."/>
            <person name="Hiltunen Thoren M."/>
            <person name="Johannesson H."/>
        </authorList>
    </citation>
    <scope>NUCLEOTIDE SEQUENCE</scope>
    <source>
        <strain evidence="8">CBS 508.74</strain>
    </source>
</reference>
<dbReference type="EMBL" id="MU853338">
    <property type="protein sequence ID" value="KAK4113742.1"/>
    <property type="molecule type" value="Genomic_DNA"/>
</dbReference>
<keyword evidence="4 6" id="KW-0472">Membrane</keyword>
<feature type="transmembrane region" description="Helical" evidence="6">
    <location>
        <begin position="241"/>
        <end position="265"/>
    </location>
</feature>
<dbReference type="GO" id="GO:0071944">
    <property type="term" value="C:cell periphery"/>
    <property type="evidence" value="ECO:0007669"/>
    <property type="project" value="UniProtKB-ARBA"/>
</dbReference>
<keyword evidence="9" id="KW-1185">Reference proteome</keyword>
<keyword evidence="7" id="KW-0732">Signal</keyword>
<feature type="chain" id="PRO_5043030776" evidence="7">
    <location>
        <begin position="20"/>
        <end position="276"/>
    </location>
</feature>
<keyword evidence="2 6" id="KW-0812">Transmembrane</keyword>
<feature type="region of interest" description="Disordered" evidence="5">
    <location>
        <begin position="185"/>
        <end position="238"/>
    </location>
</feature>
<dbReference type="AlphaFoldDB" id="A0AAN6TFX6"/>
<protein>
    <submittedName>
        <fullName evidence="8">Uncharacterized protein</fullName>
    </submittedName>
</protein>
<evidence type="ECO:0000256" key="2">
    <source>
        <dbReference type="ARBA" id="ARBA00022692"/>
    </source>
</evidence>
<reference evidence="8" key="2">
    <citation type="submission" date="2023-05" db="EMBL/GenBank/DDBJ databases">
        <authorList>
            <consortium name="Lawrence Berkeley National Laboratory"/>
            <person name="Steindorff A."/>
            <person name="Hensen N."/>
            <person name="Bonometti L."/>
            <person name="Westerberg I."/>
            <person name="Brannstrom I.O."/>
            <person name="Guillou S."/>
            <person name="Cros-Aarteil S."/>
            <person name="Calhoun S."/>
            <person name="Haridas S."/>
            <person name="Kuo A."/>
            <person name="Mondo S."/>
            <person name="Pangilinan J."/>
            <person name="Riley R."/>
            <person name="Labutti K."/>
            <person name="Andreopoulos B."/>
            <person name="Lipzen A."/>
            <person name="Chen C."/>
            <person name="Yanf M."/>
            <person name="Daum C."/>
            <person name="Ng V."/>
            <person name="Clum A."/>
            <person name="Ohm R."/>
            <person name="Martin F."/>
            <person name="Silar P."/>
            <person name="Natvig D."/>
            <person name="Lalanne C."/>
            <person name="Gautier V."/>
            <person name="Ament-Velasquez S.L."/>
            <person name="Kruys A."/>
            <person name="Hutchinson M.I."/>
            <person name="Powell A.J."/>
            <person name="Barry K."/>
            <person name="Miller A.N."/>
            <person name="Grigoriev I.V."/>
            <person name="Debuchy R."/>
            <person name="Gladieux P."/>
            <person name="Thoren M.H."/>
            <person name="Johannesson H."/>
        </authorList>
    </citation>
    <scope>NUCLEOTIDE SEQUENCE</scope>
    <source>
        <strain evidence="8">CBS 508.74</strain>
    </source>
</reference>
<proteinExistence type="predicted"/>
<evidence type="ECO:0000256" key="4">
    <source>
        <dbReference type="ARBA" id="ARBA00023136"/>
    </source>
</evidence>
<evidence type="ECO:0000313" key="8">
    <source>
        <dbReference type="EMBL" id="KAK4113742.1"/>
    </source>
</evidence>
<sequence length="276" mass="29290">MKNTLGYALLTCAVYQVQGNVSKWSSDEPRWTPAHETVDSMLSLGSQSPVPTAPPEISTPRKLLLVPDPGTVTVNTNVCGYMDGKRESPLFCASTQLCAYNDVNSYFGCCDTVSKSHDLSSDCLVPTVCYDSAEKYRYTYPNGRTLWCGNSNYPRCYTHKYQDDGLIGYTFLGCAKADGTGKVWRTPTPSPTSTSSSSSSLSSSSSSTTTISTTVSSSSNSSNATPIAPHEPSSSSSSVPIGAIVGGVVGGLAAIALILWGIWALRRQNSRGPVFA</sequence>
<gene>
    <name evidence="8" type="ORF">N656DRAFT_796969</name>
</gene>
<dbReference type="PANTHER" id="PTHR15549">
    <property type="entry name" value="PAIRED IMMUNOGLOBULIN-LIKE TYPE 2 RECEPTOR"/>
    <property type="match status" value="1"/>
</dbReference>